<evidence type="ECO:0000313" key="2">
    <source>
        <dbReference type="Proteomes" id="UP001416858"/>
    </source>
</evidence>
<proteinExistence type="predicted"/>
<protein>
    <recommendedName>
        <fullName evidence="3">HNH nuclease domain-containing protein</fullName>
    </recommendedName>
</protein>
<dbReference type="RefSeq" id="WP_345687577.1">
    <property type="nucleotide sequence ID" value="NZ_BAABRO010000018.1"/>
</dbReference>
<organism evidence="1 2">
    <name type="scientific">Novipirellula caenicola</name>
    <dbReference type="NCBI Taxonomy" id="1536901"/>
    <lineage>
        <taxon>Bacteria</taxon>
        <taxon>Pseudomonadati</taxon>
        <taxon>Planctomycetota</taxon>
        <taxon>Planctomycetia</taxon>
        <taxon>Pirellulales</taxon>
        <taxon>Pirellulaceae</taxon>
        <taxon>Novipirellula</taxon>
    </lineage>
</organism>
<accession>A0ABP9VXZ3</accession>
<name>A0ABP9VXZ3_9BACT</name>
<keyword evidence="2" id="KW-1185">Reference proteome</keyword>
<evidence type="ECO:0008006" key="3">
    <source>
        <dbReference type="Google" id="ProtNLM"/>
    </source>
</evidence>
<dbReference type="EMBL" id="BAABRO010000018">
    <property type="protein sequence ID" value="GAA5510012.1"/>
    <property type="molecule type" value="Genomic_DNA"/>
</dbReference>
<dbReference type="Proteomes" id="UP001416858">
    <property type="component" value="Unassembled WGS sequence"/>
</dbReference>
<comment type="caution">
    <text evidence="1">The sequence shown here is derived from an EMBL/GenBank/DDBJ whole genome shotgun (WGS) entry which is preliminary data.</text>
</comment>
<sequence>MQLSLAKHYLMRALAMDRENEQTIKSRVLKGRCILDGCENPLGSRGLCDHHRQKWYRTLKEESTEDRRLEFEERSVKLGLILRSGEQDEWIREQSNPFRAAKASS</sequence>
<evidence type="ECO:0000313" key="1">
    <source>
        <dbReference type="EMBL" id="GAA5510012.1"/>
    </source>
</evidence>
<reference evidence="1 2" key="1">
    <citation type="submission" date="2024-02" db="EMBL/GenBank/DDBJ databases">
        <title>Rhodopirellula caenicola NBRC 110016.</title>
        <authorList>
            <person name="Ichikawa N."/>
            <person name="Katano-Makiyama Y."/>
            <person name="Hidaka K."/>
        </authorList>
    </citation>
    <scope>NUCLEOTIDE SEQUENCE [LARGE SCALE GENOMIC DNA]</scope>
    <source>
        <strain evidence="1 2">NBRC 110016</strain>
    </source>
</reference>
<gene>
    <name evidence="1" type="ORF">Rcae01_05518</name>
</gene>